<name>A0A3N0ZC10_ANAGA</name>
<sequence length="116" mass="12522">MRSCCVHLHGYKFTRALTSDQERGSVPAANINTVQSSPVLVWRTVLGLCRYLVMFRSTAGSVLGSSEQHRGCQTQSGALVSGSVADFRTLANARSSHTCGFTLTCPRVSPALFFPL</sequence>
<evidence type="ECO:0000313" key="1">
    <source>
        <dbReference type="EMBL" id="ROL55518.1"/>
    </source>
</evidence>
<protein>
    <submittedName>
        <fullName evidence="1">Uncharacterized protein</fullName>
    </submittedName>
</protein>
<organism evidence="1 2">
    <name type="scientific">Anabarilius grahami</name>
    <name type="common">Kanglang fish</name>
    <name type="synonym">Barilius grahami</name>
    <dbReference type="NCBI Taxonomy" id="495550"/>
    <lineage>
        <taxon>Eukaryota</taxon>
        <taxon>Metazoa</taxon>
        <taxon>Chordata</taxon>
        <taxon>Craniata</taxon>
        <taxon>Vertebrata</taxon>
        <taxon>Euteleostomi</taxon>
        <taxon>Actinopterygii</taxon>
        <taxon>Neopterygii</taxon>
        <taxon>Teleostei</taxon>
        <taxon>Ostariophysi</taxon>
        <taxon>Cypriniformes</taxon>
        <taxon>Xenocyprididae</taxon>
        <taxon>Xenocypridinae</taxon>
        <taxon>Xenocypridinae incertae sedis</taxon>
        <taxon>Anabarilius</taxon>
    </lineage>
</organism>
<keyword evidence="2" id="KW-1185">Reference proteome</keyword>
<accession>A0A3N0ZC10</accession>
<evidence type="ECO:0000313" key="2">
    <source>
        <dbReference type="Proteomes" id="UP000281406"/>
    </source>
</evidence>
<dbReference type="AlphaFoldDB" id="A0A3N0ZC10"/>
<reference evidence="1 2" key="1">
    <citation type="submission" date="2018-10" db="EMBL/GenBank/DDBJ databases">
        <title>Genome assembly for a Yunnan-Guizhou Plateau 3E fish, Anabarilius grahami (Regan), and its evolutionary and genetic applications.</title>
        <authorList>
            <person name="Jiang W."/>
        </authorList>
    </citation>
    <scope>NUCLEOTIDE SEQUENCE [LARGE SCALE GENOMIC DNA]</scope>
    <source>
        <strain evidence="1">AG-KIZ</strain>
        <tissue evidence="1">Muscle</tissue>
    </source>
</reference>
<gene>
    <name evidence="1" type="ORF">DPX16_8366</name>
</gene>
<comment type="caution">
    <text evidence="1">The sequence shown here is derived from an EMBL/GenBank/DDBJ whole genome shotgun (WGS) entry which is preliminary data.</text>
</comment>
<proteinExistence type="predicted"/>
<dbReference type="Proteomes" id="UP000281406">
    <property type="component" value="Unassembled WGS sequence"/>
</dbReference>
<dbReference type="EMBL" id="RJVU01000233">
    <property type="protein sequence ID" value="ROL55518.1"/>
    <property type="molecule type" value="Genomic_DNA"/>
</dbReference>